<evidence type="ECO:0000313" key="1">
    <source>
        <dbReference type="EMBL" id="MEN2786027.1"/>
    </source>
</evidence>
<dbReference type="SUPFAM" id="SSF46785">
    <property type="entry name" value="Winged helix' DNA-binding domain"/>
    <property type="match status" value="1"/>
</dbReference>
<dbReference type="Gene3D" id="1.10.10.10">
    <property type="entry name" value="Winged helix-like DNA-binding domain superfamily/Winged helix DNA-binding domain"/>
    <property type="match status" value="1"/>
</dbReference>
<accession>A0ABU9XQB7</accession>
<evidence type="ECO:0008006" key="3">
    <source>
        <dbReference type="Google" id="ProtNLM"/>
    </source>
</evidence>
<keyword evidence="2" id="KW-1185">Reference proteome</keyword>
<reference evidence="1 2" key="1">
    <citation type="submission" date="2024-05" db="EMBL/GenBank/DDBJ databases">
        <authorList>
            <person name="Liu Q."/>
            <person name="Xin Y.-H."/>
        </authorList>
    </citation>
    <scope>NUCLEOTIDE SEQUENCE [LARGE SCALE GENOMIC DNA]</scope>
    <source>
        <strain evidence="1 2">CGMCC 1.15349</strain>
    </source>
</reference>
<comment type="caution">
    <text evidence="1">The sequence shown here is derived from an EMBL/GenBank/DDBJ whole genome shotgun (WGS) entry which is preliminary data.</text>
</comment>
<dbReference type="Proteomes" id="UP001404104">
    <property type="component" value="Unassembled WGS sequence"/>
</dbReference>
<name>A0ABU9XQB7_9SPHN</name>
<protein>
    <recommendedName>
        <fullName evidence="3">MarR family transcriptional regulator</fullName>
    </recommendedName>
</protein>
<dbReference type="InterPro" id="IPR036390">
    <property type="entry name" value="WH_DNA-bd_sf"/>
</dbReference>
<organism evidence="1 2">
    <name type="scientific">Sphingomonas qilianensis</name>
    <dbReference type="NCBI Taxonomy" id="1736690"/>
    <lineage>
        <taxon>Bacteria</taxon>
        <taxon>Pseudomonadati</taxon>
        <taxon>Pseudomonadota</taxon>
        <taxon>Alphaproteobacteria</taxon>
        <taxon>Sphingomonadales</taxon>
        <taxon>Sphingomonadaceae</taxon>
        <taxon>Sphingomonas</taxon>
    </lineage>
</organism>
<gene>
    <name evidence="1" type="ORF">ABC969_06265</name>
</gene>
<dbReference type="EMBL" id="JBDIMF010000001">
    <property type="protein sequence ID" value="MEN2786027.1"/>
    <property type="molecule type" value="Genomic_DNA"/>
</dbReference>
<sequence length="158" mass="17561">METVEDLIRDFSSKLGAVAGEFSSRADRIIASGCLSNGASTGQAAEHHDLVAQARHHLAVRKARRRHFPTDLFHEPAWEMLIALFVIYETDHSMNVKALVSCSDAPATTSQRWIDHLHKSGLIDRVTDPIDRRRVDISLSEQGNEAMVRYLTEVAGLA</sequence>
<evidence type="ECO:0000313" key="2">
    <source>
        <dbReference type="Proteomes" id="UP001404104"/>
    </source>
</evidence>
<proteinExistence type="predicted"/>
<dbReference type="RefSeq" id="WP_345863711.1">
    <property type="nucleotide sequence ID" value="NZ_JBDIMF010000001.1"/>
</dbReference>
<dbReference type="InterPro" id="IPR036388">
    <property type="entry name" value="WH-like_DNA-bd_sf"/>
</dbReference>